<evidence type="ECO:0000313" key="3">
    <source>
        <dbReference type="Proteomes" id="UP000273655"/>
    </source>
</evidence>
<sequence>MLAEDYGEVSNDAGATIYLQGAGVYGVSASKGTALNAGDIYLDGFVPTLDDEITSPTKLTGRHRNFMSPAPAMVAGTTDSGYGDATATNTGTINVNNAGFGMMALNGGTAINQGVINLTADAGVERDRPESTGRHGGAQRRNRCQRYHRQNQYLCRLRQAFPDRRQ</sequence>
<dbReference type="Proteomes" id="UP000273655">
    <property type="component" value="Chromosome 1"/>
</dbReference>
<gene>
    <name evidence="2" type="ORF">NCTC8271_00492</name>
</gene>
<organism evidence="2 3">
    <name type="scientific">Salmonella enterica I</name>
    <dbReference type="NCBI Taxonomy" id="59201"/>
    <lineage>
        <taxon>Bacteria</taxon>
        <taxon>Pseudomonadati</taxon>
        <taxon>Pseudomonadota</taxon>
        <taxon>Gammaproteobacteria</taxon>
        <taxon>Enterobacterales</taxon>
        <taxon>Enterobacteriaceae</taxon>
        <taxon>Salmonella</taxon>
    </lineage>
</organism>
<reference evidence="2 3" key="1">
    <citation type="submission" date="2018-12" db="EMBL/GenBank/DDBJ databases">
        <authorList>
            <consortium name="Pathogen Informatics"/>
        </authorList>
    </citation>
    <scope>NUCLEOTIDE SEQUENCE [LARGE SCALE GENOMIC DNA]</scope>
    <source>
        <strain evidence="2 3">NCTC8271</strain>
    </source>
</reference>
<feature type="region of interest" description="Disordered" evidence="1">
    <location>
        <begin position="124"/>
        <end position="143"/>
    </location>
</feature>
<proteinExistence type="predicted"/>
<dbReference type="AlphaFoldDB" id="A0A447P5C5"/>
<evidence type="ECO:0000313" key="2">
    <source>
        <dbReference type="EMBL" id="VEA30906.1"/>
    </source>
</evidence>
<name>A0A447P5C5_SALET</name>
<protein>
    <submittedName>
        <fullName evidence="2">Putative surface-exposed virulence protein</fullName>
    </submittedName>
</protein>
<dbReference type="EMBL" id="LR134148">
    <property type="protein sequence ID" value="VEA30906.1"/>
    <property type="molecule type" value="Genomic_DNA"/>
</dbReference>
<evidence type="ECO:0000256" key="1">
    <source>
        <dbReference type="SAM" id="MobiDB-lite"/>
    </source>
</evidence>
<feature type="compositionally biased region" description="Basic and acidic residues" evidence="1">
    <location>
        <begin position="124"/>
        <end position="133"/>
    </location>
</feature>
<accession>A0A447P5C5</accession>